<dbReference type="EMBL" id="LVKB01000007">
    <property type="protein sequence ID" value="ORD97881.1"/>
    <property type="molecule type" value="Genomic_DNA"/>
</dbReference>
<organism evidence="1 2">
    <name type="scientific">Hepatospora eriocheir</name>
    <dbReference type="NCBI Taxonomy" id="1081669"/>
    <lineage>
        <taxon>Eukaryota</taxon>
        <taxon>Fungi</taxon>
        <taxon>Fungi incertae sedis</taxon>
        <taxon>Microsporidia</taxon>
        <taxon>Hepatosporidae</taxon>
        <taxon>Hepatospora</taxon>
    </lineage>
</organism>
<evidence type="ECO:0000313" key="1">
    <source>
        <dbReference type="EMBL" id="ORD97881.1"/>
    </source>
</evidence>
<dbReference type="AlphaFoldDB" id="A0A1X0QDK9"/>
<comment type="caution">
    <text evidence="1">The sequence shown here is derived from an EMBL/GenBank/DDBJ whole genome shotgun (WGS) entry which is preliminary data.</text>
</comment>
<accession>A0A1X0QDK9</accession>
<gene>
    <name evidence="1" type="ORF">HERIO_278</name>
</gene>
<dbReference type="Proteomes" id="UP000192356">
    <property type="component" value="Unassembled WGS sequence"/>
</dbReference>
<keyword evidence="2" id="KW-1185">Reference proteome</keyword>
<proteinExistence type="predicted"/>
<reference evidence="1 2" key="1">
    <citation type="journal article" date="2017" name="Environ. Microbiol.">
        <title>Decay of the glycolytic pathway and adaptation to intranuclear parasitism within Enterocytozoonidae microsporidia.</title>
        <authorList>
            <person name="Wiredu Boakye D."/>
            <person name="Jaroenlak P."/>
            <person name="Prachumwat A."/>
            <person name="Williams T.A."/>
            <person name="Bateman K.S."/>
            <person name="Itsathitphaisarn O."/>
            <person name="Sritunyalucksana K."/>
            <person name="Paszkiewicz K.H."/>
            <person name="Moore K.A."/>
            <person name="Stentiford G.D."/>
            <person name="Williams B.A."/>
        </authorList>
    </citation>
    <scope>NUCLEOTIDE SEQUENCE [LARGE SCALE GENOMIC DNA]</scope>
    <source>
        <strain evidence="1 2">GB1</strain>
    </source>
</reference>
<protein>
    <submittedName>
        <fullName evidence="1">Uncharacterized protein</fullName>
    </submittedName>
</protein>
<dbReference type="VEuPathDB" id="MicrosporidiaDB:HERIO_278"/>
<evidence type="ECO:0000313" key="2">
    <source>
        <dbReference type="Proteomes" id="UP000192356"/>
    </source>
</evidence>
<dbReference type="VEuPathDB" id="MicrosporidiaDB:A0H76_873"/>
<sequence>MNYKYNLIKSPSVLLEENELSCICIINLEPKNETDNHVSINVKNIDLSLFNYLKNDTVKFDIYCYLDTHCEYLVLNAIGLCLLKLNLDFIVSLKFNDSFIVIDSNKKLLKFNGCDLNEINKLYKKVVKKLELIKI</sequence>
<name>A0A1X0QDK9_9MICR</name>